<gene>
    <name evidence="1" type="ordered locus">Cyan7822_0518</name>
</gene>
<accession>E0U8C2</accession>
<evidence type="ECO:0000313" key="2">
    <source>
        <dbReference type="Proteomes" id="UP000008206"/>
    </source>
</evidence>
<dbReference type="STRING" id="497965.Cyan7822_0518"/>
<evidence type="ECO:0000313" key="1">
    <source>
        <dbReference type="EMBL" id="ADN12558.1"/>
    </source>
</evidence>
<protein>
    <submittedName>
        <fullName evidence="1">Uncharacterized protein</fullName>
    </submittedName>
</protein>
<dbReference type="HOGENOM" id="CLU_210198_0_0_3"/>
<sequence length="58" mass="7139">MRRLLCYQELVFHQQHYIDLLNSGQVDPLAHSLIRWHIRKLGREIDTRWPPRLRKVHV</sequence>
<reference evidence="2" key="1">
    <citation type="journal article" date="2011" name="MBio">
        <title>Novel metabolic attributes of the genus Cyanothece, comprising a group of unicellular nitrogen-fixing Cyanobacteria.</title>
        <authorList>
            <person name="Bandyopadhyay A."/>
            <person name="Elvitigala T."/>
            <person name="Welsh E."/>
            <person name="Stockel J."/>
            <person name="Liberton M."/>
            <person name="Min H."/>
            <person name="Sherman L.A."/>
            <person name="Pakrasi H.B."/>
        </authorList>
    </citation>
    <scope>NUCLEOTIDE SEQUENCE [LARGE SCALE GENOMIC DNA]</scope>
    <source>
        <strain evidence="2">PCC 7822</strain>
    </source>
</reference>
<dbReference type="Proteomes" id="UP000008206">
    <property type="component" value="Chromosome"/>
</dbReference>
<dbReference type="eggNOG" id="ENOG50321K9">
    <property type="taxonomic scope" value="Bacteria"/>
</dbReference>
<organism evidence="1 2">
    <name type="scientific">Gloeothece verrucosa (strain PCC 7822)</name>
    <name type="common">Cyanothece sp. (strain PCC 7822)</name>
    <dbReference type="NCBI Taxonomy" id="497965"/>
    <lineage>
        <taxon>Bacteria</taxon>
        <taxon>Bacillati</taxon>
        <taxon>Cyanobacteriota</taxon>
        <taxon>Cyanophyceae</taxon>
        <taxon>Oscillatoriophycideae</taxon>
        <taxon>Chroococcales</taxon>
        <taxon>Aphanothecaceae</taxon>
        <taxon>Gloeothece</taxon>
        <taxon>Gloeothece verrucosa</taxon>
    </lineage>
</organism>
<dbReference type="EMBL" id="CP002198">
    <property type="protein sequence ID" value="ADN12558.1"/>
    <property type="molecule type" value="Genomic_DNA"/>
</dbReference>
<name>E0U8C2_GLOV7</name>
<proteinExistence type="predicted"/>
<keyword evidence="2" id="KW-1185">Reference proteome</keyword>
<dbReference type="KEGG" id="cyj:Cyan7822_0518"/>
<dbReference type="AlphaFoldDB" id="E0U8C2"/>